<dbReference type="GO" id="GO:0042102">
    <property type="term" value="P:positive regulation of T cell proliferation"/>
    <property type="evidence" value="ECO:0007669"/>
    <property type="project" value="Ensembl"/>
</dbReference>
<comment type="similarity">
    <text evidence="2">Belongs to the immunoglobulin superfamily. BTN/MOG family.</text>
</comment>
<reference evidence="11" key="3">
    <citation type="submission" date="2025-09" db="UniProtKB">
        <authorList>
            <consortium name="Ensembl"/>
        </authorList>
    </citation>
    <scope>IDENTIFICATION</scope>
    <source>
        <strain evidence="11">2N</strain>
    </source>
</reference>
<evidence type="ECO:0000313" key="12">
    <source>
        <dbReference type="Proteomes" id="UP000005447"/>
    </source>
</evidence>
<dbReference type="SUPFAM" id="SSF48726">
    <property type="entry name" value="Immunoglobulin"/>
    <property type="match status" value="4"/>
</dbReference>
<keyword evidence="4" id="KW-1133">Transmembrane helix</keyword>
<reference evidence="12" key="1">
    <citation type="journal article" date="2011" name="Nature">
        <title>A high-resolution map of human evolutionary constraint using 29 mammals.</title>
        <authorList>
            <person name="Lindblad-Toh K."/>
            <person name="Garber M."/>
            <person name="Zuk O."/>
            <person name="Lin M.F."/>
            <person name="Parker B.J."/>
            <person name="Washietl S."/>
            <person name="Kheradpour P."/>
            <person name="Ernst J."/>
            <person name="Jordan G."/>
            <person name="Mauceli E."/>
            <person name="Ward L.D."/>
            <person name="Lowe C.B."/>
            <person name="Holloway A.K."/>
            <person name="Clamp M."/>
            <person name="Gnerre S."/>
            <person name="Alfoldi J."/>
            <person name="Beal K."/>
            <person name="Chang J."/>
            <person name="Clawson H."/>
            <person name="Cuff J."/>
            <person name="Di Palma F."/>
            <person name="Fitzgerald S."/>
            <person name="Flicek P."/>
            <person name="Guttman M."/>
            <person name="Hubisz M.J."/>
            <person name="Jaffe D.B."/>
            <person name="Jungreis I."/>
            <person name="Kent W.J."/>
            <person name="Kostka D."/>
            <person name="Lara M."/>
            <person name="Martins A.L."/>
            <person name="Massingham T."/>
            <person name="Moltke I."/>
            <person name="Raney B.J."/>
            <person name="Rasmussen M.D."/>
            <person name="Robinson J."/>
            <person name="Stark A."/>
            <person name="Vilella A.J."/>
            <person name="Wen J."/>
            <person name="Xie X."/>
            <person name="Zody M.C."/>
            <person name="Baldwin J."/>
            <person name="Bloom T."/>
            <person name="Chin C.W."/>
            <person name="Heiman D."/>
            <person name="Nicol R."/>
            <person name="Nusbaum C."/>
            <person name="Young S."/>
            <person name="Wilkinson J."/>
            <person name="Worley K.C."/>
            <person name="Kovar C.L."/>
            <person name="Muzny D.M."/>
            <person name="Gibbs R.A."/>
            <person name="Cree A."/>
            <person name="Dihn H.H."/>
            <person name="Fowler G."/>
            <person name="Jhangiani S."/>
            <person name="Joshi V."/>
            <person name="Lee S."/>
            <person name="Lewis L.R."/>
            <person name="Nazareth L.V."/>
            <person name="Okwuonu G."/>
            <person name="Santibanez J."/>
            <person name="Warren W.C."/>
            <person name="Mardis E.R."/>
            <person name="Weinstock G.M."/>
            <person name="Wilson R.K."/>
            <person name="Delehaunty K."/>
            <person name="Dooling D."/>
            <person name="Fronik C."/>
            <person name="Fulton L."/>
            <person name="Fulton B."/>
            <person name="Graves T."/>
            <person name="Minx P."/>
            <person name="Sodergren E."/>
            <person name="Birney E."/>
            <person name="Margulies E.H."/>
            <person name="Herrero J."/>
            <person name="Green E.D."/>
            <person name="Haussler D."/>
            <person name="Siepel A."/>
            <person name="Goldman N."/>
            <person name="Pollard K.S."/>
            <person name="Pedersen J.S."/>
            <person name="Lander E.S."/>
            <person name="Kellis M."/>
        </authorList>
    </citation>
    <scope>NUCLEOTIDE SEQUENCE [LARGE SCALE GENOMIC DNA]</scope>
    <source>
        <strain evidence="12">2N</strain>
    </source>
</reference>
<dbReference type="OMA" id="GEMQLMC"/>
<dbReference type="Pfam" id="PF07686">
    <property type="entry name" value="V-set"/>
    <property type="match status" value="2"/>
</dbReference>
<comment type="function">
    <text evidence="8">Negative regulator of T-cell proliferation.</text>
</comment>
<dbReference type="VEuPathDB" id="HostDB:ENSCPOG00000004277"/>
<dbReference type="InterPro" id="IPR013106">
    <property type="entry name" value="Ig_V-set"/>
</dbReference>
<feature type="domain" description="Ig-like" evidence="10">
    <location>
        <begin position="43"/>
        <end position="140"/>
    </location>
</feature>
<feature type="domain" description="Ig-like" evidence="10">
    <location>
        <begin position="367"/>
        <end position="453"/>
    </location>
</feature>
<dbReference type="PANTHER" id="PTHR24100">
    <property type="entry name" value="BUTYROPHILIN"/>
    <property type="match status" value="1"/>
</dbReference>
<dbReference type="FunFam" id="2.60.40.10:FF:000183">
    <property type="entry name" value="Myelin-oligodendrocyte glycoprotein"/>
    <property type="match status" value="2"/>
</dbReference>
<dbReference type="AlphaFoldDB" id="H0V2S8"/>
<evidence type="ECO:0000259" key="10">
    <source>
        <dbReference type="PROSITE" id="PS50835"/>
    </source>
</evidence>
<dbReference type="Gene3D" id="2.60.40.10">
    <property type="entry name" value="Immunoglobulins"/>
    <property type="match status" value="4"/>
</dbReference>
<evidence type="ECO:0000256" key="3">
    <source>
        <dbReference type="ARBA" id="ARBA00022692"/>
    </source>
</evidence>
<feature type="domain" description="Ig-like" evidence="10">
    <location>
        <begin position="238"/>
        <end position="357"/>
    </location>
</feature>
<accession>H0V2S8</accession>
<dbReference type="InterPro" id="IPR003599">
    <property type="entry name" value="Ig_sub"/>
</dbReference>
<evidence type="ECO:0000256" key="1">
    <source>
        <dbReference type="ARBA" id="ARBA00004370"/>
    </source>
</evidence>
<dbReference type="InterPro" id="IPR053896">
    <property type="entry name" value="BTN3A2-like_Ig-C"/>
</dbReference>
<dbReference type="CDD" id="cd05713">
    <property type="entry name" value="IgV_MOG_like"/>
    <property type="match status" value="1"/>
</dbReference>
<dbReference type="Pfam" id="PF22705">
    <property type="entry name" value="C2-set_3"/>
    <property type="match status" value="2"/>
</dbReference>
<gene>
    <name evidence="11" type="primary">BTNL2</name>
</gene>
<dbReference type="SMART" id="SM00406">
    <property type="entry name" value="IGv"/>
    <property type="match status" value="2"/>
</dbReference>
<sequence>MVEFPGYSLSGMIASCFLILLTVKQQDDFRVLGPEGPILARVGEDALLTCRLLPKRSAAHMDVLWYRSEPRAAVTAPQGGADMVEVQVQECRGRLEMLEDGVAEGSVTLKIRSVQPSDSGQYWCRFQDRDYFGETSLLLQVAGLGSAPHIHIMGNQSGGVELLCTAEGWFPEPHVRWEDRWGERLLAVSEHHVLGEDGLFRVEDMLVVGNVSVVTETVSCFIHNPVLEDGKGAVLNLPEKLQTEMASLQVIGPSQPIPVRVGEDIQLTCYLSPKTNAQGMEVRWVRSLWYPAVYVHANGDLMAGEQMSEYRGRTSLVSDAIQEGKLTLQIHNARASDDGWYRCLFESDGVYQEASMELKVIAVGSTPLVTVERRKAGEKQLTCTSDGWFPQPHVQWKDTEGRIVPSDPAVLHQGQNGLFDVESHLLVTNSSVMNVACSISNLPLGEEKTVAVSLSESKKNFSWKMLPVSGLLLVVTIGLIWMKS</sequence>
<dbReference type="FunCoup" id="H0V2S8">
    <property type="interactions" value="147"/>
</dbReference>
<keyword evidence="5" id="KW-0472">Membrane</keyword>
<dbReference type="GO" id="GO:0005102">
    <property type="term" value="F:signaling receptor binding"/>
    <property type="evidence" value="ECO:0007669"/>
    <property type="project" value="Ensembl"/>
</dbReference>
<dbReference type="STRING" id="10141.ENSCPOP00000003858"/>
<keyword evidence="6" id="KW-1015">Disulfide bond</keyword>
<keyword evidence="12" id="KW-1185">Reference proteome</keyword>
<evidence type="ECO:0000256" key="8">
    <source>
        <dbReference type="ARBA" id="ARBA00057939"/>
    </source>
</evidence>
<dbReference type="GO" id="GO:0050852">
    <property type="term" value="P:T cell receptor signaling pathway"/>
    <property type="evidence" value="ECO:0007669"/>
    <property type="project" value="TreeGrafter"/>
</dbReference>
<dbReference type="InterPro" id="IPR013783">
    <property type="entry name" value="Ig-like_fold"/>
</dbReference>
<dbReference type="PROSITE" id="PS50835">
    <property type="entry name" value="IG_LIKE"/>
    <property type="match status" value="3"/>
</dbReference>
<dbReference type="PANTHER" id="PTHR24100:SF105">
    <property type="entry name" value="BUTYROPHILIN-LIKE PROTEIN 2"/>
    <property type="match status" value="1"/>
</dbReference>
<evidence type="ECO:0000256" key="6">
    <source>
        <dbReference type="ARBA" id="ARBA00023157"/>
    </source>
</evidence>
<dbReference type="HOGENOM" id="CLU_032563_1_0_1"/>
<keyword evidence="7" id="KW-0393">Immunoglobulin domain</keyword>
<evidence type="ECO:0000256" key="9">
    <source>
        <dbReference type="ARBA" id="ARBA00072937"/>
    </source>
</evidence>
<evidence type="ECO:0000256" key="4">
    <source>
        <dbReference type="ARBA" id="ARBA00022989"/>
    </source>
</evidence>
<proteinExistence type="inferred from homology"/>
<evidence type="ECO:0000256" key="5">
    <source>
        <dbReference type="ARBA" id="ARBA00023136"/>
    </source>
</evidence>
<keyword evidence="3" id="KW-0812">Transmembrane</keyword>
<dbReference type="SMART" id="SM00409">
    <property type="entry name" value="IG"/>
    <property type="match status" value="2"/>
</dbReference>
<reference evidence="11" key="2">
    <citation type="submission" date="2025-08" db="UniProtKB">
        <authorList>
            <consortium name="Ensembl"/>
        </authorList>
    </citation>
    <scope>IDENTIFICATION</scope>
    <source>
        <strain evidence="11">2N</strain>
    </source>
</reference>
<dbReference type="InterPro" id="IPR036179">
    <property type="entry name" value="Ig-like_dom_sf"/>
</dbReference>
<comment type="subcellular location">
    <subcellularLocation>
        <location evidence="1">Membrane</location>
    </subcellularLocation>
</comment>
<dbReference type="FunFam" id="2.60.40.10:FF:000088">
    <property type="entry name" value="Butyrophilin subfamily 1 member A1"/>
    <property type="match status" value="2"/>
</dbReference>
<dbReference type="GO" id="GO:0009897">
    <property type="term" value="C:external side of plasma membrane"/>
    <property type="evidence" value="ECO:0007669"/>
    <property type="project" value="TreeGrafter"/>
</dbReference>
<dbReference type="GeneTree" id="ENSGT00940000162484"/>
<dbReference type="Proteomes" id="UP000005447">
    <property type="component" value="Unassembled WGS sequence"/>
</dbReference>
<dbReference type="InParanoid" id="H0V2S8"/>
<dbReference type="InterPro" id="IPR050504">
    <property type="entry name" value="IgSF_BTN/MOG"/>
</dbReference>
<name>H0V2S8_CAVPO</name>
<dbReference type="EMBL" id="AAKN02021538">
    <property type="status" value="NOT_ANNOTATED_CDS"/>
    <property type="molecule type" value="Genomic_DNA"/>
</dbReference>
<dbReference type="eggNOG" id="ENOG502QSRZ">
    <property type="taxonomic scope" value="Eukaryota"/>
</dbReference>
<organism evidence="11 12">
    <name type="scientific">Cavia porcellus</name>
    <name type="common">Guinea pig</name>
    <dbReference type="NCBI Taxonomy" id="10141"/>
    <lineage>
        <taxon>Eukaryota</taxon>
        <taxon>Metazoa</taxon>
        <taxon>Chordata</taxon>
        <taxon>Craniata</taxon>
        <taxon>Vertebrata</taxon>
        <taxon>Euteleostomi</taxon>
        <taxon>Mammalia</taxon>
        <taxon>Eutheria</taxon>
        <taxon>Euarchontoglires</taxon>
        <taxon>Glires</taxon>
        <taxon>Rodentia</taxon>
        <taxon>Hystricomorpha</taxon>
        <taxon>Caviidae</taxon>
        <taxon>Cavia</taxon>
    </lineage>
</organism>
<dbReference type="GO" id="GO:0050860">
    <property type="term" value="P:negative regulation of T cell receptor signaling pathway"/>
    <property type="evidence" value="ECO:0007669"/>
    <property type="project" value="Ensembl"/>
</dbReference>
<dbReference type="GO" id="GO:0032743">
    <property type="term" value="P:positive regulation of interleukin-2 production"/>
    <property type="evidence" value="ECO:0007669"/>
    <property type="project" value="Ensembl"/>
</dbReference>
<dbReference type="InterPro" id="IPR007110">
    <property type="entry name" value="Ig-like_dom"/>
</dbReference>
<evidence type="ECO:0000313" key="11">
    <source>
        <dbReference type="Ensembl" id="ENSCPOP00000003858.3"/>
    </source>
</evidence>
<evidence type="ECO:0000256" key="2">
    <source>
        <dbReference type="ARBA" id="ARBA00007591"/>
    </source>
</evidence>
<evidence type="ECO:0000256" key="7">
    <source>
        <dbReference type="ARBA" id="ARBA00023319"/>
    </source>
</evidence>
<dbReference type="Ensembl" id="ENSCPOT00000004322.3">
    <property type="protein sequence ID" value="ENSCPOP00000003858.3"/>
    <property type="gene ID" value="ENSCPOG00000004277.4"/>
</dbReference>
<protein>
    <recommendedName>
        <fullName evidence="9">Butyrophilin-like protein 2</fullName>
    </recommendedName>
</protein>